<evidence type="ECO:0000313" key="5">
    <source>
        <dbReference type="EMBL" id="BCG47650.1"/>
    </source>
</evidence>
<evidence type="ECO:0000256" key="2">
    <source>
        <dbReference type="ARBA" id="ARBA00022679"/>
    </source>
</evidence>
<dbReference type="InterPro" id="IPR011004">
    <property type="entry name" value="Trimer_LpxA-like_sf"/>
</dbReference>
<comment type="similarity">
    <text evidence="1 4">Belongs to the transferase hexapeptide repeat family.</text>
</comment>
<dbReference type="PIRSF" id="PIRSF000441">
    <property type="entry name" value="CysE"/>
    <property type="match status" value="1"/>
</dbReference>
<evidence type="ECO:0000256" key="3">
    <source>
        <dbReference type="ARBA" id="ARBA00023315"/>
    </source>
</evidence>
<proteinExistence type="inferred from homology"/>
<keyword evidence="6" id="KW-1185">Reference proteome</keyword>
<dbReference type="Pfam" id="PF00132">
    <property type="entry name" value="Hexapep"/>
    <property type="match status" value="1"/>
</dbReference>
<dbReference type="GO" id="GO:0009001">
    <property type="term" value="F:serine O-acetyltransferase activity"/>
    <property type="evidence" value="ECO:0007669"/>
    <property type="project" value="UniProtKB-EC"/>
</dbReference>
<dbReference type="EC" id="2.3.1.30" evidence="4"/>
<dbReference type="KEGG" id="gbn:GEOBRER4_24000"/>
<comment type="catalytic activity">
    <reaction evidence="4">
        <text>L-serine + acetyl-CoA = O-acetyl-L-serine + CoA</text>
        <dbReference type="Rhea" id="RHEA:24560"/>
        <dbReference type="ChEBI" id="CHEBI:33384"/>
        <dbReference type="ChEBI" id="CHEBI:57287"/>
        <dbReference type="ChEBI" id="CHEBI:57288"/>
        <dbReference type="ChEBI" id="CHEBI:58340"/>
        <dbReference type="EC" id="2.3.1.30"/>
    </reaction>
</comment>
<gene>
    <name evidence="5" type="ORF">GEOBRER4_n2489</name>
</gene>
<sequence length="175" mass="18671">MFELISKDLARLDPDGNASARTLVAGLLSQGFQAILVYRFFHWLQQKGWSGQPLRFFCERFIEITAGISIPASCRIGEGFRIHHFGGIIFHPTVQIGHNCTLYQGVTIGDRGGSGGAARIGDNVLIGAGAKIIGPIEIGDNCVVGANTVVTRSMPAGTTALGAPCRLKHPDGRIE</sequence>
<dbReference type="AlphaFoldDB" id="A0A6S6M280"/>
<dbReference type="GO" id="GO:0005737">
    <property type="term" value="C:cytoplasm"/>
    <property type="evidence" value="ECO:0007669"/>
    <property type="project" value="InterPro"/>
</dbReference>
<reference evidence="5 6" key="1">
    <citation type="submission" date="2020-06" db="EMBL/GenBank/DDBJ databases">
        <title>Interaction of electrochemicaly active bacteria, Geobacter bremensis R4 on different carbon anode.</title>
        <authorList>
            <person name="Meng L."/>
            <person name="Yoshida N."/>
        </authorList>
    </citation>
    <scope>NUCLEOTIDE SEQUENCE [LARGE SCALE GENOMIC DNA]</scope>
    <source>
        <strain evidence="5 6">R4</strain>
    </source>
</reference>
<dbReference type="RefSeq" id="WP_185242516.1">
    <property type="nucleotide sequence ID" value="NZ_AP023213.1"/>
</dbReference>
<evidence type="ECO:0000313" key="6">
    <source>
        <dbReference type="Proteomes" id="UP000515472"/>
    </source>
</evidence>
<evidence type="ECO:0000256" key="1">
    <source>
        <dbReference type="ARBA" id="ARBA00007274"/>
    </source>
</evidence>
<keyword evidence="2 4" id="KW-0808">Transferase</keyword>
<dbReference type="CDD" id="cd03354">
    <property type="entry name" value="LbH_SAT"/>
    <property type="match status" value="1"/>
</dbReference>
<dbReference type="GO" id="GO:0006535">
    <property type="term" value="P:cysteine biosynthetic process from serine"/>
    <property type="evidence" value="ECO:0007669"/>
    <property type="project" value="InterPro"/>
</dbReference>
<dbReference type="Gene3D" id="2.160.10.10">
    <property type="entry name" value="Hexapeptide repeat proteins"/>
    <property type="match status" value="1"/>
</dbReference>
<protein>
    <recommendedName>
        <fullName evidence="4">Serine acetyltransferase</fullName>
        <ecNumber evidence="4">2.3.1.30</ecNumber>
    </recommendedName>
</protein>
<organism evidence="5 6">
    <name type="scientific">Citrifermentans bremense</name>
    <dbReference type="NCBI Taxonomy" id="60035"/>
    <lineage>
        <taxon>Bacteria</taxon>
        <taxon>Pseudomonadati</taxon>
        <taxon>Thermodesulfobacteriota</taxon>
        <taxon>Desulfuromonadia</taxon>
        <taxon>Geobacterales</taxon>
        <taxon>Geobacteraceae</taxon>
        <taxon>Citrifermentans</taxon>
    </lineage>
</organism>
<dbReference type="InterPro" id="IPR005881">
    <property type="entry name" value="Ser_O-AcTrfase"/>
</dbReference>
<dbReference type="InterPro" id="IPR045304">
    <property type="entry name" value="LbH_SAT"/>
</dbReference>
<name>A0A6S6M280_9BACT</name>
<accession>A0A6S6M280</accession>
<dbReference type="Proteomes" id="UP000515472">
    <property type="component" value="Chromosome"/>
</dbReference>
<dbReference type="InterPro" id="IPR001451">
    <property type="entry name" value="Hexapep"/>
</dbReference>
<evidence type="ECO:0000256" key="4">
    <source>
        <dbReference type="PIRNR" id="PIRNR000441"/>
    </source>
</evidence>
<dbReference type="EMBL" id="AP023213">
    <property type="protein sequence ID" value="BCG47650.1"/>
    <property type="molecule type" value="Genomic_DNA"/>
</dbReference>
<dbReference type="PANTHER" id="PTHR42811">
    <property type="entry name" value="SERINE ACETYLTRANSFERASE"/>
    <property type="match status" value="1"/>
</dbReference>
<dbReference type="SUPFAM" id="SSF51161">
    <property type="entry name" value="Trimeric LpxA-like enzymes"/>
    <property type="match status" value="1"/>
</dbReference>
<keyword evidence="3 4" id="KW-0012">Acyltransferase</keyword>